<organism evidence="1 2">
    <name type="scientific">Anopheles christyi</name>
    <dbReference type="NCBI Taxonomy" id="43041"/>
    <lineage>
        <taxon>Eukaryota</taxon>
        <taxon>Metazoa</taxon>
        <taxon>Ecdysozoa</taxon>
        <taxon>Arthropoda</taxon>
        <taxon>Hexapoda</taxon>
        <taxon>Insecta</taxon>
        <taxon>Pterygota</taxon>
        <taxon>Neoptera</taxon>
        <taxon>Endopterygota</taxon>
        <taxon>Diptera</taxon>
        <taxon>Nematocera</taxon>
        <taxon>Culicoidea</taxon>
        <taxon>Culicidae</taxon>
        <taxon>Anophelinae</taxon>
        <taxon>Anopheles</taxon>
    </lineage>
</organism>
<evidence type="ECO:0000313" key="2">
    <source>
        <dbReference type="Proteomes" id="UP000075881"/>
    </source>
</evidence>
<dbReference type="AlphaFoldDB" id="A0A182KHR0"/>
<accession>A0A182KHR0</accession>
<dbReference type="Proteomes" id="UP000075881">
    <property type="component" value="Unassembled WGS sequence"/>
</dbReference>
<keyword evidence="2" id="KW-1185">Reference proteome</keyword>
<protein>
    <submittedName>
        <fullName evidence="1">Uncharacterized protein</fullName>
    </submittedName>
</protein>
<evidence type="ECO:0000313" key="1">
    <source>
        <dbReference type="EnsemblMetazoa" id="ACHR014026-PC"/>
    </source>
</evidence>
<name>A0A182KHR0_9DIPT</name>
<dbReference type="EnsemblMetazoa" id="ACHR014026-RC">
    <property type="protein sequence ID" value="ACHR014026-PC"/>
    <property type="gene ID" value="ACHR014026"/>
</dbReference>
<proteinExistence type="predicted"/>
<reference evidence="1" key="2">
    <citation type="submission" date="2020-05" db="UniProtKB">
        <authorList>
            <consortium name="EnsemblMetazoa"/>
        </authorList>
    </citation>
    <scope>IDENTIFICATION</scope>
    <source>
        <strain evidence="1">ACHKN1017</strain>
    </source>
</reference>
<dbReference type="VEuPathDB" id="VectorBase:ACHR014026"/>
<sequence length="128" mass="14996">MIFRPIDNRWCAGCIRNRETILCNNRSGGFQRFRFALRIDSLHAELVAMARYQTFHRELRKRSIGFASIHPDTIVRIELLNHVVINRYPTIIFRFLPFKLAAILGHVLNLKRSLRCGRLGSHCDSNLY</sequence>
<reference evidence="2" key="1">
    <citation type="submission" date="2013-03" db="EMBL/GenBank/DDBJ databases">
        <title>The Genome Sequence of Anopheles christyi ACHKN1017.</title>
        <authorList>
            <consortium name="The Broad Institute Genomics Platform"/>
            <person name="Neafsey D.E."/>
            <person name="Besansky N."/>
            <person name="Walker B."/>
            <person name="Young S.K."/>
            <person name="Zeng Q."/>
            <person name="Gargeya S."/>
            <person name="Fitzgerald M."/>
            <person name="Haas B."/>
            <person name="Abouelleil A."/>
            <person name="Allen A.W."/>
            <person name="Alvarado L."/>
            <person name="Arachchi H.M."/>
            <person name="Berlin A.M."/>
            <person name="Chapman S.B."/>
            <person name="Gainer-Dewar J."/>
            <person name="Goldberg J."/>
            <person name="Griggs A."/>
            <person name="Gujja S."/>
            <person name="Hansen M."/>
            <person name="Howarth C."/>
            <person name="Imamovic A."/>
            <person name="Ireland A."/>
            <person name="Larimer J."/>
            <person name="McCowan C."/>
            <person name="Murphy C."/>
            <person name="Pearson M."/>
            <person name="Poon T.W."/>
            <person name="Priest M."/>
            <person name="Roberts A."/>
            <person name="Saif S."/>
            <person name="Shea T."/>
            <person name="Sisk P."/>
            <person name="Sykes S."/>
            <person name="Wortman J."/>
            <person name="Nusbaum C."/>
            <person name="Birren B."/>
        </authorList>
    </citation>
    <scope>NUCLEOTIDE SEQUENCE [LARGE SCALE GENOMIC DNA]</scope>
    <source>
        <strain evidence="2">ACHKN1017</strain>
    </source>
</reference>